<organism evidence="9 10">
    <name type="scientific">Plakobranchus ocellatus</name>
    <dbReference type="NCBI Taxonomy" id="259542"/>
    <lineage>
        <taxon>Eukaryota</taxon>
        <taxon>Metazoa</taxon>
        <taxon>Spiralia</taxon>
        <taxon>Lophotrochozoa</taxon>
        <taxon>Mollusca</taxon>
        <taxon>Gastropoda</taxon>
        <taxon>Heterobranchia</taxon>
        <taxon>Euthyneura</taxon>
        <taxon>Panpulmonata</taxon>
        <taxon>Sacoglossa</taxon>
        <taxon>Placobranchoidea</taxon>
        <taxon>Plakobranchidae</taxon>
        <taxon>Plakobranchus</taxon>
    </lineage>
</organism>
<dbReference type="PROSITE" id="PS50222">
    <property type="entry name" value="EF_HAND_2"/>
    <property type="match status" value="1"/>
</dbReference>
<comment type="caution">
    <text evidence="9">The sequence shown here is derived from an EMBL/GenBank/DDBJ whole genome shotgun (WGS) entry which is preliminary data.</text>
</comment>
<dbReference type="EMBL" id="BLXT01006999">
    <property type="protein sequence ID" value="GFO35615.1"/>
    <property type="molecule type" value="Genomic_DNA"/>
</dbReference>
<dbReference type="InterPro" id="IPR011992">
    <property type="entry name" value="EF-hand-dom_pair"/>
</dbReference>
<dbReference type="SUPFAM" id="SSF47473">
    <property type="entry name" value="EF-hand"/>
    <property type="match status" value="1"/>
</dbReference>
<dbReference type="SMART" id="SM00054">
    <property type="entry name" value="EFh"/>
    <property type="match status" value="2"/>
</dbReference>
<dbReference type="GO" id="GO:0005737">
    <property type="term" value="C:cytoplasm"/>
    <property type="evidence" value="ECO:0007669"/>
    <property type="project" value="UniProtKB-SubCell"/>
</dbReference>
<keyword evidence="6" id="KW-0106">Calcium</keyword>
<dbReference type="GO" id="GO:0012505">
    <property type="term" value="C:endomembrane system"/>
    <property type="evidence" value="ECO:0007669"/>
    <property type="project" value="UniProtKB-SubCell"/>
</dbReference>
<dbReference type="Proteomes" id="UP000735302">
    <property type="component" value="Unassembled WGS sequence"/>
</dbReference>
<evidence type="ECO:0000256" key="5">
    <source>
        <dbReference type="ARBA" id="ARBA00022737"/>
    </source>
</evidence>
<name>A0AAV4CUZ4_9GAST</name>
<evidence type="ECO:0000256" key="2">
    <source>
        <dbReference type="ARBA" id="ARBA00004496"/>
    </source>
</evidence>
<dbReference type="PANTHER" id="PTHR46735:SF3">
    <property type="entry name" value="CALPAIN SMALL SUBUNIT 1-RELATED"/>
    <property type="match status" value="1"/>
</dbReference>
<dbReference type="Pfam" id="PF13833">
    <property type="entry name" value="EF-hand_8"/>
    <property type="match status" value="1"/>
</dbReference>
<dbReference type="InterPro" id="IPR018247">
    <property type="entry name" value="EF_Hand_1_Ca_BS"/>
</dbReference>
<reference evidence="9 10" key="1">
    <citation type="journal article" date="2021" name="Elife">
        <title>Chloroplast acquisition without the gene transfer in kleptoplastic sea slugs, Plakobranchus ocellatus.</title>
        <authorList>
            <person name="Maeda T."/>
            <person name="Takahashi S."/>
            <person name="Yoshida T."/>
            <person name="Shimamura S."/>
            <person name="Takaki Y."/>
            <person name="Nagai Y."/>
            <person name="Toyoda A."/>
            <person name="Suzuki Y."/>
            <person name="Arimoto A."/>
            <person name="Ishii H."/>
            <person name="Satoh N."/>
            <person name="Nishiyama T."/>
            <person name="Hasebe M."/>
            <person name="Maruyama T."/>
            <person name="Minagawa J."/>
            <person name="Obokata J."/>
            <person name="Shigenobu S."/>
        </authorList>
    </citation>
    <scope>NUCLEOTIDE SEQUENCE [LARGE SCALE GENOMIC DNA]</scope>
</reference>
<dbReference type="PROSITE" id="PS00018">
    <property type="entry name" value="EF_HAND_1"/>
    <property type="match status" value="1"/>
</dbReference>
<accession>A0AAV4CUZ4</accession>
<keyword evidence="3" id="KW-0963">Cytoplasm</keyword>
<gene>
    <name evidence="9" type="ORF">PoB_006212000</name>
</gene>
<evidence type="ECO:0000256" key="3">
    <source>
        <dbReference type="ARBA" id="ARBA00022490"/>
    </source>
</evidence>
<protein>
    <submittedName>
        <fullName evidence="9">Calpain-a</fullName>
    </submittedName>
</protein>
<dbReference type="GO" id="GO:0005509">
    <property type="term" value="F:calcium ion binding"/>
    <property type="evidence" value="ECO:0007669"/>
    <property type="project" value="InterPro"/>
</dbReference>
<keyword evidence="7" id="KW-0472">Membrane</keyword>
<keyword evidence="4" id="KW-0479">Metal-binding</keyword>
<evidence type="ECO:0000256" key="6">
    <source>
        <dbReference type="ARBA" id="ARBA00022837"/>
    </source>
</evidence>
<dbReference type="PANTHER" id="PTHR46735">
    <property type="entry name" value="CALPAIN, SMALL SUBUNIT 1 A-RELATED"/>
    <property type="match status" value="1"/>
</dbReference>
<evidence type="ECO:0000313" key="9">
    <source>
        <dbReference type="EMBL" id="GFO35615.1"/>
    </source>
</evidence>
<evidence type="ECO:0000313" key="10">
    <source>
        <dbReference type="Proteomes" id="UP000735302"/>
    </source>
</evidence>
<evidence type="ECO:0000256" key="7">
    <source>
        <dbReference type="ARBA" id="ARBA00023136"/>
    </source>
</evidence>
<dbReference type="InterPro" id="IPR002048">
    <property type="entry name" value="EF_hand_dom"/>
</dbReference>
<sequence length="185" mass="21268">MIYQNQPEPTEEESKQVEVLKQGFKRVAGEDMEIDAYELQTVLNMVFTQDFSFKGFGLDTSRSMVAMHDGDMSGKLGYDEFKELLEDLRKWKGVFKKYDQDKSGNLSSMELRLALNSVGFSISNQTFKSLVMRYSNKKGQIEFEDFIVCATRLKTMLTSFKGHDPQGTKFAPYDIDSFIQTTMYS</sequence>
<dbReference type="CDD" id="cd16196">
    <property type="entry name" value="EFh_PEF_CalpA_B"/>
    <property type="match status" value="1"/>
</dbReference>
<keyword evidence="5" id="KW-0677">Repeat</keyword>
<proteinExistence type="predicted"/>
<feature type="domain" description="EF-hand" evidence="8">
    <location>
        <begin position="86"/>
        <end position="121"/>
    </location>
</feature>
<keyword evidence="10" id="KW-1185">Reference proteome</keyword>
<dbReference type="Gene3D" id="1.10.238.10">
    <property type="entry name" value="EF-hand"/>
    <property type="match status" value="1"/>
</dbReference>
<evidence type="ECO:0000256" key="4">
    <source>
        <dbReference type="ARBA" id="ARBA00022723"/>
    </source>
</evidence>
<evidence type="ECO:0000256" key="1">
    <source>
        <dbReference type="ARBA" id="ARBA00004308"/>
    </source>
</evidence>
<evidence type="ECO:0000259" key="8">
    <source>
        <dbReference type="PROSITE" id="PS50222"/>
    </source>
</evidence>
<dbReference type="Pfam" id="PF13405">
    <property type="entry name" value="EF-hand_6"/>
    <property type="match status" value="1"/>
</dbReference>
<comment type="subcellular location">
    <subcellularLocation>
        <location evidence="2">Cytoplasm</location>
    </subcellularLocation>
    <subcellularLocation>
        <location evidence="1">Endomembrane system</location>
    </subcellularLocation>
</comment>
<dbReference type="AlphaFoldDB" id="A0AAV4CUZ4"/>